<keyword evidence="4 5" id="KW-0413">Isomerase</keyword>
<feature type="coiled-coil region" evidence="6">
    <location>
        <begin position="91"/>
        <end position="118"/>
    </location>
</feature>
<comment type="catalytic activity">
    <reaction evidence="1 5">
        <text>[protein]-peptidylproline (omega=180) = [protein]-peptidylproline (omega=0)</text>
        <dbReference type="Rhea" id="RHEA:16237"/>
        <dbReference type="Rhea" id="RHEA-COMP:10747"/>
        <dbReference type="Rhea" id="RHEA-COMP:10748"/>
        <dbReference type="ChEBI" id="CHEBI:83833"/>
        <dbReference type="ChEBI" id="CHEBI:83834"/>
        <dbReference type="EC" id="5.2.1.8"/>
    </reaction>
</comment>
<evidence type="ECO:0000256" key="3">
    <source>
        <dbReference type="ARBA" id="ARBA00023110"/>
    </source>
</evidence>
<evidence type="ECO:0000313" key="9">
    <source>
        <dbReference type="EMBL" id="KAG2389095.1"/>
    </source>
</evidence>
<protein>
    <recommendedName>
        <fullName evidence="2 5">peptidylprolyl isomerase</fullName>
        <ecNumber evidence="2 5">5.2.1.8</ecNumber>
    </recommendedName>
</protein>
<feature type="region of interest" description="Disordered" evidence="7">
    <location>
        <begin position="381"/>
        <end position="427"/>
    </location>
</feature>
<evidence type="ECO:0000256" key="6">
    <source>
        <dbReference type="SAM" id="Coils"/>
    </source>
</evidence>
<evidence type="ECO:0000259" key="8">
    <source>
        <dbReference type="PROSITE" id="PS50059"/>
    </source>
</evidence>
<evidence type="ECO:0000256" key="2">
    <source>
        <dbReference type="ARBA" id="ARBA00013194"/>
    </source>
</evidence>
<feature type="compositionally biased region" description="Basic and acidic residues" evidence="7">
    <location>
        <begin position="381"/>
        <end position="397"/>
    </location>
</feature>
<evidence type="ECO:0000256" key="1">
    <source>
        <dbReference type="ARBA" id="ARBA00000971"/>
    </source>
</evidence>
<dbReference type="InterPro" id="IPR001179">
    <property type="entry name" value="PPIase_FKBP_dom"/>
</dbReference>
<evidence type="ECO:0000256" key="5">
    <source>
        <dbReference type="PROSITE-ProRule" id="PRU00277"/>
    </source>
</evidence>
<dbReference type="EMBL" id="PYSW02000008">
    <property type="protein sequence ID" value="KAG2389095.1"/>
    <property type="molecule type" value="Genomic_DNA"/>
</dbReference>
<evidence type="ECO:0000256" key="7">
    <source>
        <dbReference type="SAM" id="MobiDB-lite"/>
    </source>
</evidence>
<name>A0AA88KMM3_NAELO</name>
<gene>
    <name evidence="9" type="ORF">C9374_014495</name>
</gene>
<dbReference type="InterPro" id="IPR046357">
    <property type="entry name" value="PPIase_dom_sf"/>
</dbReference>
<keyword evidence="3 5" id="KW-0697">Rotamase</keyword>
<evidence type="ECO:0000256" key="4">
    <source>
        <dbReference type="ARBA" id="ARBA00023235"/>
    </source>
</evidence>
<dbReference type="RefSeq" id="XP_044553087.1">
    <property type="nucleotide sequence ID" value="XM_044690488.1"/>
</dbReference>
<feature type="region of interest" description="Disordered" evidence="7">
    <location>
        <begin position="234"/>
        <end position="257"/>
    </location>
</feature>
<keyword evidence="10" id="KW-1185">Reference proteome</keyword>
<sequence length="427" mass="49598">MKRSHESSSSSPRIKKTKYAAENQALEEEFMRHPSQDIKEFLEKVQVLQWRIRVNPDEPFSLGQVSNCTLSITYCSLQVDSLINAALPSKVKEREEAKKKLKLILAQEEEEEAKEKEKIPGCVLQACIQDDDKRKKFVLATLTHPMKSETNLNQMFSADEIGNLTFELKGRPYLLKDKCLGVDIHGYVEFSPNATFEDKAKAYFRLKRNYFKEIVEKLKKTKYTDLAPWEKSKVEKYEKQQQQKRDEEEEAERLKEDYTEPKEFERQGVQITNVFVGHGRKAQIGDKVTIYYKGRLDPDKVKTFDRSTRRNPYSFRLGTKKVIKGINIGVEGMTVCGIRELVIPPEKGFGEKGIIDKVPPNATLFYDIELLELTPKKQYDKELVDKNKEKQEKEKAKKDKRSANTLVKDLVKEKKKESTKKKKKTNK</sequence>
<dbReference type="PANTHER" id="PTHR43811">
    <property type="entry name" value="FKBP-TYPE PEPTIDYL-PROLYL CIS-TRANS ISOMERASE FKPA"/>
    <property type="match status" value="1"/>
</dbReference>
<dbReference type="GO" id="GO:0003755">
    <property type="term" value="F:peptidyl-prolyl cis-trans isomerase activity"/>
    <property type="evidence" value="ECO:0007669"/>
    <property type="project" value="UniProtKB-KW"/>
</dbReference>
<organism evidence="9 10">
    <name type="scientific">Naegleria lovaniensis</name>
    <name type="common">Amoeba</name>
    <dbReference type="NCBI Taxonomy" id="51637"/>
    <lineage>
        <taxon>Eukaryota</taxon>
        <taxon>Discoba</taxon>
        <taxon>Heterolobosea</taxon>
        <taxon>Tetramitia</taxon>
        <taxon>Eutetramitia</taxon>
        <taxon>Vahlkampfiidae</taxon>
        <taxon>Naegleria</taxon>
    </lineage>
</organism>
<dbReference type="Proteomes" id="UP000816034">
    <property type="component" value="Unassembled WGS sequence"/>
</dbReference>
<feature type="domain" description="PPIase FKBP-type" evidence="8">
    <location>
        <begin position="285"/>
        <end position="374"/>
    </location>
</feature>
<dbReference type="EC" id="5.2.1.8" evidence="2 5"/>
<keyword evidence="6" id="KW-0175">Coiled coil</keyword>
<dbReference type="AlphaFoldDB" id="A0AA88KMM3"/>
<reference evidence="9 10" key="1">
    <citation type="journal article" date="2018" name="BMC Genomics">
        <title>The genome of Naegleria lovaniensis, the basis for a comparative approach to unravel pathogenicity factors of the human pathogenic amoeba N. fowleri.</title>
        <authorList>
            <person name="Liechti N."/>
            <person name="Schurch N."/>
            <person name="Bruggmann R."/>
            <person name="Wittwer M."/>
        </authorList>
    </citation>
    <scope>NUCLEOTIDE SEQUENCE [LARGE SCALE GENOMIC DNA]</scope>
    <source>
        <strain evidence="9 10">ATCC 30569</strain>
    </source>
</reference>
<dbReference type="PROSITE" id="PS50059">
    <property type="entry name" value="FKBP_PPIASE"/>
    <property type="match status" value="1"/>
</dbReference>
<dbReference type="Pfam" id="PF00254">
    <property type="entry name" value="FKBP_C"/>
    <property type="match status" value="1"/>
</dbReference>
<comment type="caution">
    <text evidence="9">The sequence shown here is derived from an EMBL/GenBank/DDBJ whole genome shotgun (WGS) entry which is preliminary data.</text>
</comment>
<feature type="compositionally biased region" description="Basic residues" evidence="7">
    <location>
        <begin position="417"/>
        <end position="427"/>
    </location>
</feature>
<dbReference type="SUPFAM" id="SSF54534">
    <property type="entry name" value="FKBP-like"/>
    <property type="match status" value="1"/>
</dbReference>
<accession>A0AA88KMM3</accession>
<dbReference type="PANTHER" id="PTHR43811:SF19">
    <property type="entry name" value="39 KDA FK506-BINDING NUCLEAR PROTEIN"/>
    <property type="match status" value="1"/>
</dbReference>
<proteinExistence type="predicted"/>
<dbReference type="Gene3D" id="3.10.50.40">
    <property type="match status" value="1"/>
</dbReference>
<evidence type="ECO:0000313" key="10">
    <source>
        <dbReference type="Proteomes" id="UP000816034"/>
    </source>
</evidence>
<dbReference type="GeneID" id="68106948"/>